<feature type="compositionally biased region" description="Polar residues" evidence="1">
    <location>
        <begin position="118"/>
        <end position="131"/>
    </location>
</feature>
<reference evidence="2" key="1">
    <citation type="submission" date="2018-11" db="EMBL/GenBank/DDBJ databases">
        <authorList>
            <consortium name="Pathogen Informatics"/>
        </authorList>
    </citation>
    <scope>NUCLEOTIDE SEQUENCE</scope>
</reference>
<dbReference type="AlphaFoldDB" id="A0A3S5C4N3"/>
<comment type="caution">
    <text evidence="2">The sequence shown here is derived from an EMBL/GenBank/DDBJ whole genome shotgun (WGS) entry which is preliminary data.</text>
</comment>
<organism evidence="2 3">
    <name type="scientific">Protopolystoma xenopodis</name>
    <dbReference type="NCBI Taxonomy" id="117903"/>
    <lineage>
        <taxon>Eukaryota</taxon>
        <taxon>Metazoa</taxon>
        <taxon>Spiralia</taxon>
        <taxon>Lophotrochozoa</taxon>
        <taxon>Platyhelminthes</taxon>
        <taxon>Monogenea</taxon>
        <taxon>Polyopisthocotylea</taxon>
        <taxon>Polystomatidea</taxon>
        <taxon>Polystomatidae</taxon>
        <taxon>Protopolystoma</taxon>
    </lineage>
</organism>
<accession>A0A3S5C4N3</accession>
<feature type="region of interest" description="Disordered" evidence="1">
    <location>
        <begin position="117"/>
        <end position="141"/>
    </location>
</feature>
<evidence type="ECO:0000313" key="2">
    <source>
        <dbReference type="EMBL" id="VEL35179.1"/>
    </source>
</evidence>
<dbReference type="Proteomes" id="UP000784294">
    <property type="component" value="Unassembled WGS sequence"/>
</dbReference>
<proteinExistence type="predicted"/>
<feature type="compositionally biased region" description="Low complexity" evidence="1">
    <location>
        <begin position="311"/>
        <end position="327"/>
    </location>
</feature>
<feature type="region of interest" description="Disordered" evidence="1">
    <location>
        <begin position="251"/>
        <end position="327"/>
    </location>
</feature>
<sequence>MPAKRLGMYQVHGPILETMMRTMDSGLAAAFGSGHIIQLGWLNASQACLRRRRQSHYASSLPTTERPPPVSLRDATDSAYEAPFSCRTEDLPVPGNLWALGTAGHRCLDDVVAGPAKASSTDATSHNNQTGVEGKRSNPPLPVPLDQLIMTQRLFGEFQLLAFDGPGWRKPNWRWWSWLQRRLQLQPHPRERISQRIFSPNDQLGQLSVHLLRPLGAGSSESGAAGPQSPHGGRFTGIAWIWRPRSGVTLPDESDLRTGTSQTGARKSVPEAPVYNRGRRSLGQGGLLAKSEQATEASSSNRLRRRRRSTRQVYSSSGAESGQTSSGLVQCGLETGRHEDWRLVCWVEARGHYSKPEDLGGGGRYYRTYSVGDHFQTEDGSMLLHLNRFDHSTNPYFDWLFSF</sequence>
<dbReference type="EMBL" id="CAAALY010249240">
    <property type="protein sequence ID" value="VEL35179.1"/>
    <property type="molecule type" value="Genomic_DNA"/>
</dbReference>
<name>A0A3S5C4N3_9PLAT</name>
<keyword evidence="3" id="KW-1185">Reference proteome</keyword>
<evidence type="ECO:0000313" key="3">
    <source>
        <dbReference type="Proteomes" id="UP000784294"/>
    </source>
</evidence>
<evidence type="ECO:0000256" key="1">
    <source>
        <dbReference type="SAM" id="MobiDB-lite"/>
    </source>
</evidence>
<gene>
    <name evidence="2" type="ORF">PXEA_LOCUS28619</name>
</gene>
<protein>
    <submittedName>
        <fullName evidence="2">Uncharacterized protein</fullName>
    </submittedName>
</protein>